<dbReference type="EMBL" id="CP035493">
    <property type="protein sequence ID" value="QAY70296.1"/>
    <property type="molecule type" value="Genomic_DNA"/>
</dbReference>
<feature type="transmembrane region" description="Helical" evidence="5">
    <location>
        <begin position="36"/>
        <end position="57"/>
    </location>
</feature>
<feature type="transmembrane region" description="Helical" evidence="5">
    <location>
        <begin position="259"/>
        <end position="278"/>
    </location>
</feature>
<keyword evidence="8" id="KW-1185">Reference proteome</keyword>
<proteinExistence type="predicted"/>
<accession>A0A4P6F4M9</accession>
<protein>
    <submittedName>
        <fullName evidence="7">FUSC family protein</fullName>
    </submittedName>
</protein>
<evidence type="ECO:0000256" key="3">
    <source>
        <dbReference type="ARBA" id="ARBA00022989"/>
    </source>
</evidence>
<comment type="subcellular location">
    <subcellularLocation>
        <location evidence="1">Membrane</location>
        <topology evidence="1">Multi-pass membrane protein</topology>
    </subcellularLocation>
</comment>
<dbReference type="Proteomes" id="UP000292118">
    <property type="component" value="Chromosome"/>
</dbReference>
<feature type="domain" description="Integral membrane bound transporter" evidence="6">
    <location>
        <begin position="224"/>
        <end position="349"/>
    </location>
</feature>
<evidence type="ECO:0000256" key="5">
    <source>
        <dbReference type="SAM" id="Phobius"/>
    </source>
</evidence>
<evidence type="ECO:0000259" key="6">
    <source>
        <dbReference type="Pfam" id="PF13515"/>
    </source>
</evidence>
<reference evidence="7 8" key="1">
    <citation type="submission" date="2019-01" db="EMBL/GenBank/DDBJ databases">
        <title>Genome sequencing of strain FW10M-9.</title>
        <authorList>
            <person name="Heo J."/>
            <person name="Kim S.-J."/>
            <person name="Kim J.-S."/>
            <person name="Hong S.-B."/>
            <person name="Kwon S.-W."/>
        </authorList>
    </citation>
    <scope>NUCLEOTIDE SEQUENCE [LARGE SCALE GENOMIC DNA]</scope>
    <source>
        <strain evidence="7 8">FW10M-9</strain>
    </source>
</reference>
<feature type="transmembrane region" description="Helical" evidence="5">
    <location>
        <begin position="210"/>
        <end position="230"/>
    </location>
</feature>
<feature type="transmembrane region" description="Helical" evidence="5">
    <location>
        <begin position="165"/>
        <end position="189"/>
    </location>
</feature>
<gene>
    <name evidence="7" type="ORF">ET471_09840</name>
</gene>
<sequence length="370" mass="36390">MSASPAPAPLVVRTTAREVLHPDVLRDAWRLQHGDAAVAFALRVGLAAGTAIAVPALAGHRELSSYAALGALTALFSRAGSARRQAPLLALVGAVMVGAIALFSLVAASGAPAAVGFLLTTALAAAATALVALLRIGPPGATVVVFCAGAGLAGSPGLGDVAARTLVGAGGAALAWVVCLAGALAGRRAGAAPHTTLREQLRASWGTEGWRLAAVRVLVGGLAASGLSAALGLGHTSWAVMGATAVLAGATARHTAVRAVQRATGTAVGAVAIAYPLLAAHLGFWQQAALVVVLQVVTEIVVGRHYGLAQLCIAPMALLMTSLGGPAAAGTLALDRALDTTAGALAGLAAAVLVHRYGGVRRRRAASSAG</sequence>
<evidence type="ECO:0000313" key="8">
    <source>
        <dbReference type="Proteomes" id="UP000292118"/>
    </source>
</evidence>
<feature type="transmembrane region" description="Helical" evidence="5">
    <location>
        <begin position="114"/>
        <end position="134"/>
    </location>
</feature>
<feature type="transmembrane region" description="Helical" evidence="5">
    <location>
        <begin position="88"/>
        <end position="108"/>
    </location>
</feature>
<evidence type="ECO:0000256" key="1">
    <source>
        <dbReference type="ARBA" id="ARBA00004141"/>
    </source>
</evidence>
<feature type="transmembrane region" description="Helical" evidence="5">
    <location>
        <begin position="141"/>
        <end position="159"/>
    </location>
</feature>
<evidence type="ECO:0000313" key="7">
    <source>
        <dbReference type="EMBL" id="QAY70296.1"/>
    </source>
</evidence>
<dbReference type="KEGG" id="xya:ET471_09840"/>
<keyword evidence="2 5" id="KW-0812">Transmembrane</keyword>
<keyword evidence="3 5" id="KW-1133">Transmembrane helix</keyword>
<organism evidence="7 8">
    <name type="scientific">Xylanimonas protaetiae</name>
    <dbReference type="NCBI Taxonomy" id="2509457"/>
    <lineage>
        <taxon>Bacteria</taxon>
        <taxon>Bacillati</taxon>
        <taxon>Actinomycetota</taxon>
        <taxon>Actinomycetes</taxon>
        <taxon>Micrococcales</taxon>
        <taxon>Promicromonosporaceae</taxon>
        <taxon>Xylanimonas</taxon>
    </lineage>
</organism>
<evidence type="ECO:0000256" key="2">
    <source>
        <dbReference type="ARBA" id="ARBA00022692"/>
    </source>
</evidence>
<dbReference type="Pfam" id="PF13515">
    <property type="entry name" value="FUSC_2"/>
    <property type="match status" value="1"/>
</dbReference>
<dbReference type="RefSeq" id="WP_129187922.1">
    <property type="nucleotide sequence ID" value="NZ_CP035493.1"/>
</dbReference>
<keyword evidence="4 5" id="KW-0472">Membrane</keyword>
<evidence type="ECO:0000256" key="4">
    <source>
        <dbReference type="ARBA" id="ARBA00023136"/>
    </source>
</evidence>
<dbReference type="InterPro" id="IPR049453">
    <property type="entry name" value="Memb_transporter_dom"/>
</dbReference>
<dbReference type="GO" id="GO:0016020">
    <property type="term" value="C:membrane"/>
    <property type="evidence" value="ECO:0007669"/>
    <property type="project" value="UniProtKB-SubCell"/>
</dbReference>
<dbReference type="OrthoDB" id="581879at2"/>
<name>A0A4P6F4M9_9MICO</name>
<feature type="transmembrane region" description="Helical" evidence="5">
    <location>
        <begin position="314"/>
        <end position="334"/>
    </location>
</feature>
<dbReference type="AlphaFoldDB" id="A0A4P6F4M9"/>
<feature type="transmembrane region" description="Helical" evidence="5">
    <location>
        <begin position="340"/>
        <end position="358"/>
    </location>
</feature>